<gene>
    <name evidence="1" type="ORF">OPT61_g6980</name>
</gene>
<accession>A0ACC2I470</accession>
<comment type="caution">
    <text evidence="1">The sequence shown here is derived from an EMBL/GenBank/DDBJ whole genome shotgun (WGS) entry which is preliminary data.</text>
</comment>
<evidence type="ECO:0000313" key="1">
    <source>
        <dbReference type="EMBL" id="KAJ8110080.1"/>
    </source>
</evidence>
<sequence>MNPEDRLAAFFNISQPCVPFADEQIEEIALLLARCSDATERLASKSPRTYVILRTINRLDLLSRLLSEGFGDGWFPVTLRGLPAFLDPQTKNNIFQTQGLVLTKSLDLENGQHCNYAPGEQRPFEVQSYIGSGSFGQVRKIESRITYKQYALKTIRRRIAFGAQSVEIMTKFSEELRITKRLKHRHVQYNAMGLEEALLECGTFASEEDIPWRRLAKKHGVVRSTLTRKWRGETRSREEKAIAQQKLTLQQEEELVKYIKELTSRHIPPTREMIQNFASSVAKERVSESWVTRFINNYSIHLISQYSTGMDADRHNADSYAKYELYFNLLQCKIAEYKVDAEHTYNMDEKGFMIGVTIRTKHVFSRQMWEKGEVKASLQDGNRAWITLLACVCGDGSALPPGLLYESANSTIQSSWVEEIQPEVHSVFVSSSPTGWTNNDIGLAWLQQVFDRFTKAKARRKWRLLILDGHGSHITMDFINYCDQNKILLAILPPHSTHTLQPLDVVMFKPLSTAYSKELTTHLHNGQGLSVIKRSDFFHLFWKAWTSTFTQGLILRSFEATGIAPLQPNVILQRFARPSPQASDRKTLLRRVAKDESSKELRKVSRSLHHTSIQNQLLHHEIAGLKEVLKTQKKHKKKSKALDFQEPEEYHGGAVFYSPHRVDKARQYEQVKQQEAEAEEARKAEIAELRRANKLYKERVAQEKREQRAREKEERDQVNAKKAEEVAERKAERERQKQARNTQEALQSSQRGSQKTSKASIVKKRPARRGVDTVVMSPVADCDLEGYLKEACALPERHPTLKTFFGCLATALSYLHNEGIKHRDIKPKNILVHKASVLLADFGISRELLDTTSGPTTATQRYCSPEVAAHESRNASADVWSLGCVFLEMHCVLQSKDLEWVRTYYEMHGTGSTHFHSNPQATVELLQELKTAAEAAQRQPLVWITHMLALERKNRPTAAEVMNDITASDSQMAFMYSCDRCCYSTSDSEPVTNLSYGWNQLEKDAKEYGVRPAPLESSDEVVRLPSIRAPERTGSSNKKEPYAFESRSDQQPPLPPGQQMASQQRAVAQDAIYHHPKFVFFRLKKPQDGVGWEYTMVQQQEVSAQQLEYRVYQFQRYGKSVTAALNEIPSNGCRRLIDKLVREVNSKPFWGVTLNWIIVSVETRWTTTLLLRRRLERVSVILSTKA</sequence>
<dbReference type="EMBL" id="JAPHNI010000538">
    <property type="protein sequence ID" value="KAJ8110080.1"/>
    <property type="molecule type" value="Genomic_DNA"/>
</dbReference>
<protein>
    <submittedName>
        <fullName evidence="1">Uncharacterized protein</fullName>
    </submittedName>
</protein>
<evidence type="ECO:0000313" key="2">
    <source>
        <dbReference type="Proteomes" id="UP001153331"/>
    </source>
</evidence>
<name>A0ACC2I470_9PLEO</name>
<keyword evidence="2" id="KW-1185">Reference proteome</keyword>
<proteinExistence type="predicted"/>
<organism evidence="1 2">
    <name type="scientific">Boeremia exigua</name>
    <dbReference type="NCBI Taxonomy" id="749465"/>
    <lineage>
        <taxon>Eukaryota</taxon>
        <taxon>Fungi</taxon>
        <taxon>Dikarya</taxon>
        <taxon>Ascomycota</taxon>
        <taxon>Pezizomycotina</taxon>
        <taxon>Dothideomycetes</taxon>
        <taxon>Pleosporomycetidae</taxon>
        <taxon>Pleosporales</taxon>
        <taxon>Pleosporineae</taxon>
        <taxon>Didymellaceae</taxon>
        <taxon>Boeremia</taxon>
    </lineage>
</organism>
<reference evidence="1" key="1">
    <citation type="submission" date="2022-11" db="EMBL/GenBank/DDBJ databases">
        <title>Genome Sequence of Boeremia exigua.</title>
        <authorList>
            <person name="Buettner E."/>
        </authorList>
    </citation>
    <scope>NUCLEOTIDE SEQUENCE</scope>
    <source>
        <strain evidence="1">CU02</strain>
    </source>
</reference>
<dbReference type="Proteomes" id="UP001153331">
    <property type="component" value="Unassembled WGS sequence"/>
</dbReference>